<gene>
    <name evidence="4" type="ORF">IFO67_00150</name>
</gene>
<feature type="transmembrane region" description="Helical" evidence="2">
    <location>
        <begin position="82"/>
        <end position="101"/>
    </location>
</feature>
<evidence type="ECO:0000256" key="2">
    <source>
        <dbReference type="SAM" id="Phobius"/>
    </source>
</evidence>
<dbReference type="Gene3D" id="3.40.50.720">
    <property type="entry name" value="NAD(P)-binding Rossmann-like Domain"/>
    <property type="match status" value="2"/>
</dbReference>
<keyword evidence="2" id="KW-0472">Membrane</keyword>
<sequence length="627" mass="69743">MKYRLPANWRSMAVFAFDLLAVVLAWVGGFLLRMDFQVSADYLQLMGQGLLLLLPVQGVIFRASGLYRGIWAFASLPDLLRILRAVGFSVLAVALGAVLFYPSPLVPRSMLLLYPLLLAGIMAGGRVAYRIFKEHRDFGALRAVGKPVLVLGVGREAANLVQELTRSREWYVVGILDDDPRKRHREVCGVKVLGALEEIGEWASVLRTRHAIIAMPGANRAEHRRVANLCIRAGIRVFTLPPIGQLIHGHDTVSQMRRLNVEDLLGREPVSIDTPEVRQMLKGRVAMVTGAGGSIGAELCRQIARFQPAQIVAFEQSEYALYALTENFADVFPEVDLVAVAGDIKDRRRVSEIMERYAPAVVFHAAAYKHVPLMEERNAWQAIRNNVLGSWIVARAASAVRVERFVLVSTDKAVNPTNVMGASKRLAEMICQYMQQQSPATRFEMVRFGNVLGSTGSVIPKFQAQIERGGPVTVTHPEITRYFMAIDEAAQLVLEAASMGAGGEVFVLDMGEPVRVLDLARDMIRLSGYGDDEISIVFSGLRPGEKLYEEVLADCELTRPTHHPKLRVARSALPPDFDLNALLHWIQSGRTLSDDQVRRDLRRWVPEYQPYNPPRPVLVSESIKLEA</sequence>
<dbReference type="InterPro" id="IPR036291">
    <property type="entry name" value="NAD(P)-bd_dom_sf"/>
</dbReference>
<comment type="caution">
    <text evidence="4">The sequence shown here is derived from an EMBL/GenBank/DDBJ whole genome shotgun (WGS) entry which is preliminary data.</text>
</comment>
<dbReference type="PANTHER" id="PTHR43318:SF1">
    <property type="entry name" value="POLYSACCHARIDE BIOSYNTHESIS PROTEIN EPSC-RELATED"/>
    <property type="match status" value="1"/>
</dbReference>
<organism evidence="4 5">
    <name type="scientific">Thauera sedimentorum</name>
    <dbReference type="NCBI Taxonomy" id="2767595"/>
    <lineage>
        <taxon>Bacteria</taxon>
        <taxon>Pseudomonadati</taxon>
        <taxon>Pseudomonadota</taxon>
        <taxon>Betaproteobacteria</taxon>
        <taxon>Rhodocyclales</taxon>
        <taxon>Zoogloeaceae</taxon>
        <taxon>Thauera</taxon>
    </lineage>
</organism>
<keyword evidence="2" id="KW-1133">Transmembrane helix</keyword>
<evidence type="ECO:0000256" key="1">
    <source>
        <dbReference type="ARBA" id="ARBA00007430"/>
    </source>
</evidence>
<proteinExistence type="inferred from homology"/>
<dbReference type="Pfam" id="PF13727">
    <property type="entry name" value="CoA_binding_3"/>
    <property type="match status" value="1"/>
</dbReference>
<keyword evidence="2" id="KW-0812">Transmembrane</keyword>
<evidence type="ECO:0000259" key="3">
    <source>
        <dbReference type="Pfam" id="PF02719"/>
    </source>
</evidence>
<feature type="transmembrane region" description="Helical" evidence="2">
    <location>
        <begin position="12"/>
        <end position="31"/>
    </location>
</feature>
<name>A0ABR9B5K6_9RHOO</name>
<keyword evidence="5" id="KW-1185">Reference proteome</keyword>
<accession>A0ABR9B5K6</accession>
<evidence type="ECO:0000313" key="5">
    <source>
        <dbReference type="Proteomes" id="UP000603602"/>
    </source>
</evidence>
<dbReference type="EMBL" id="JACYTO010000001">
    <property type="protein sequence ID" value="MBD8501293.1"/>
    <property type="molecule type" value="Genomic_DNA"/>
</dbReference>
<feature type="domain" description="Polysaccharide biosynthesis protein CapD-like" evidence="3">
    <location>
        <begin position="287"/>
        <end position="569"/>
    </location>
</feature>
<protein>
    <submittedName>
        <fullName evidence="4">Polysaccharide biosynthesis protein</fullName>
    </submittedName>
</protein>
<dbReference type="CDD" id="cd05237">
    <property type="entry name" value="UDP_invert_4-6DH_SDR_e"/>
    <property type="match status" value="1"/>
</dbReference>
<reference evidence="5" key="1">
    <citation type="submission" date="2023-07" db="EMBL/GenBank/DDBJ databases">
        <title>Thauera sp. CAU 1555 isolated from sand of Yaerae Beach.</title>
        <authorList>
            <person name="Kim W."/>
        </authorList>
    </citation>
    <scope>NUCLEOTIDE SEQUENCE [LARGE SCALE GENOMIC DNA]</scope>
    <source>
        <strain evidence="5">CAU 1555</strain>
    </source>
</reference>
<dbReference type="InterPro" id="IPR051203">
    <property type="entry name" value="Polysaccharide_Synthase-Rel"/>
</dbReference>
<comment type="similarity">
    <text evidence="1">Belongs to the polysaccharide synthase family.</text>
</comment>
<dbReference type="Pfam" id="PF02719">
    <property type="entry name" value="Polysacc_synt_2"/>
    <property type="match status" value="1"/>
</dbReference>
<feature type="transmembrane region" description="Helical" evidence="2">
    <location>
        <begin position="43"/>
        <end position="61"/>
    </location>
</feature>
<evidence type="ECO:0000313" key="4">
    <source>
        <dbReference type="EMBL" id="MBD8501293.1"/>
    </source>
</evidence>
<dbReference type="Proteomes" id="UP000603602">
    <property type="component" value="Unassembled WGS sequence"/>
</dbReference>
<dbReference type="PANTHER" id="PTHR43318">
    <property type="entry name" value="UDP-N-ACETYLGLUCOSAMINE 4,6-DEHYDRATASE"/>
    <property type="match status" value="1"/>
</dbReference>
<dbReference type="SUPFAM" id="SSF51735">
    <property type="entry name" value="NAD(P)-binding Rossmann-fold domains"/>
    <property type="match status" value="2"/>
</dbReference>
<dbReference type="InterPro" id="IPR003869">
    <property type="entry name" value="Polysac_CapD-like"/>
</dbReference>